<comment type="caution">
    <text evidence="2">The sequence shown here is derived from an EMBL/GenBank/DDBJ whole genome shotgun (WGS) entry which is preliminary data.</text>
</comment>
<evidence type="ECO:0000256" key="1">
    <source>
        <dbReference type="SAM" id="MobiDB-lite"/>
    </source>
</evidence>
<protein>
    <submittedName>
        <fullName evidence="2">Uncharacterized protein</fullName>
    </submittedName>
</protein>
<feature type="compositionally biased region" description="Low complexity" evidence="1">
    <location>
        <begin position="372"/>
        <end position="405"/>
    </location>
</feature>
<dbReference type="AlphaFoldDB" id="A0A9P5VR58"/>
<dbReference type="Proteomes" id="UP000696485">
    <property type="component" value="Unassembled WGS sequence"/>
</dbReference>
<feature type="region of interest" description="Disordered" evidence="1">
    <location>
        <begin position="28"/>
        <end position="63"/>
    </location>
</feature>
<gene>
    <name evidence="2" type="ORF">BG006_006637</name>
</gene>
<name>A0A9P5VR58_9FUNG</name>
<dbReference type="Pfam" id="PF09428">
    <property type="entry name" value="DUF2011"/>
    <property type="match status" value="1"/>
</dbReference>
<proteinExistence type="predicted"/>
<feature type="region of interest" description="Disordered" evidence="1">
    <location>
        <begin position="92"/>
        <end position="113"/>
    </location>
</feature>
<feature type="region of interest" description="Disordered" evidence="1">
    <location>
        <begin position="250"/>
        <end position="430"/>
    </location>
</feature>
<reference evidence="2" key="1">
    <citation type="journal article" date="2020" name="Fungal Divers.">
        <title>Resolving the Mortierellaceae phylogeny through synthesis of multi-gene phylogenetics and phylogenomics.</title>
        <authorList>
            <person name="Vandepol N."/>
            <person name="Liber J."/>
            <person name="Desiro A."/>
            <person name="Na H."/>
            <person name="Kennedy M."/>
            <person name="Barry K."/>
            <person name="Grigoriev I.V."/>
            <person name="Miller A.N."/>
            <person name="O'Donnell K."/>
            <person name="Stajich J.E."/>
            <person name="Bonito G."/>
        </authorList>
    </citation>
    <scope>NUCLEOTIDE SEQUENCE</scope>
    <source>
        <strain evidence="2">NVP1</strain>
    </source>
</reference>
<evidence type="ECO:0000313" key="2">
    <source>
        <dbReference type="EMBL" id="KAF9338295.1"/>
    </source>
</evidence>
<dbReference type="InterPro" id="IPR018555">
    <property type="entry name" value="C630.06c-like"/>
</dbReference>
<keyword evidence="3" id="KW-1185">Reference proteome</keyword>
<sequence>MPVTAFGGLTFLQPNTVVSSRAAIFEDDFQSRPHHSHTNTHSNRTKDLSEDDDDEEEDEELSKSILAKLYGQLEGAMEIEEDSTPRIVTEMDTKEEDTRGSSPHQDGADQGENEDAAMEFRLFATQDAPTKISLVHKPAQEVIQLLEATHQLRREVDENPGSERMLQIQEAAIDAMTVLEQAKIPWTRTFFEHKVIHIPFHQRNPAKKTKPSRAKREWAKKVKSGEIDLATIQATARKVKVSESYGRKPFMERKGLGRNTIDAGTDASQHAGSGGRGGRGGRGGARGGRGGRGASRGGRGGARGGHHGSRDGYAKESKEGDRKETSSTVAKDDSTKKRDATSQDSKTLAKPIKKPKTDGRDSISKPKPKPEGSPSTSAPKASSSTSSAPAPTPITSSSSPKSALPPKKPKEKKDKPMSKIDNIMAMLMSK</sequence>
<feature type="compositionally biased region" description="Acidic residues" evidence="1">
    <location>
        <begin position="49"/>
        <end position="60"/>
    </location>
</feature>
<dbReference type="EMBL" id="JAAAUY010000004">
    <property type="protein sequence ID" value="KAF9338295.1"/>
    <property type="molecule type" value="Genomic_DNA"/>
</dbReference>
<feature type="compositionally biased region" description="Basic and acidic residues" evidence="1">
    <location>
        <begin position="355"/>
        <end position="370"/>
    </location>
</feature>
<evidence type="ECO:0000313" key="3">
    <source>
        <dbReference type="Proteomes" id="UP000696485"/>
    </source>
</evidence>
<accession>A0A9P5VR58</accession>
<feature type="compositionally biased region" description="Basic and acidic residues" evidence="1">
    <location>
        <begin position="308"/>
        <end position="341"/>
    </location>
</feature>
<organism evidence="2 3">
    <name type="scientific">Podila minutissima</name>
    <dbReference type="NCBI Taxonomy" id="64525"/>
    <lineage>
        <taxon>Eukaryota</taxon>
        <taxon>Fungi</taxon>
        <taxon>Fungi incertae sedis</taxon>
        <taxon>Mucoromycota</taxon>
        <taxon>Mortierellomycotina</taxon>
        <taxon>Mortierellomycetes</taxon>
        <taxon>Mortierellales</taxon>
        <taxon>Mortierellaceae</taxon>
        <taxon>Podila</taxon>
    </lineage>
</organism>
<feature type="compositionally biased region" description="Gly residues" evidence="1">
    <location>
        <begin position="272"/>
        <end position="303"/>
    </location>
</feature>